<dbReference type="InterPro" id="IPR051479">
    <property type="entry name" value="PorB-like"/>
</dbReference>
<organism evidence="2 3">
    <name type="scientific">Acetivibrio straminisolvens JCM 21531</name>
    <dbReference type="NCBI Taxonomy" id="1294263"/>
    <lineage>
        <taxon>Bacteria</taxon>
        <taxon>Bacillati</taxon>
        <taxon>Bacillota</taxon>
        <taxon>Clostridia</taxon>
        <taxon>Eubacteriales</taxon>
        <taxon>Oscillospiraceae</taxon>
        <taxon>Acetivibrio</taxon>
    </lineage>
</organism>
<dbReference type="SUPFAM" id="SSF52518">
    <property type="entry name" value="Thiamin diphosphate-binding fold (THDP-binding)"/>
    <property type="match status" value="1"/>
</dbReference>
<proteinExistence type="predicted"/>
<dbReference type="PANTHER" id="PTHR42897">
    <property type="entry name" value="PYRUVATE SYNTHASE SUBUNIT PORB"/>
    <property type="match status" value="1"/>
</dbReference>
<dbReference type="Proteomes" id="UP000019109">
    <property type="component" value="Unassembled WGS sequence"/>
</dbReference>
<dbReference type="AlphaFoldDB" id="W4V1V4"/>
<dbReference type="GO" id="GO:0016491">
    <property type="term" value="F:oxidoreductase activity"/>
    <property type="evidence" value="ECO:0007669"/>
    <property type="project" value="UniProtKB-KW"/>
</dbReference>
<comment type="caution">
    <text evidence="2">The sequence shown here is derived from an EMBL/GenBank/DDBJ whole genome shotgun (WGS) entry which is preliminary data.</text>
</comment>
<keyword evidence="1" id="KW-0560">Oxidoreductase</keyword>
<dbReference type="InterPro" id="IPR029061">
    <property type="entry name" value="THDP-binding"/>
</dbReference>
<evidence type="ECO:0000313" key="3">
    <source>
        <dbReference type="Proteomes" id="UP000019109"/>
    </source>
</evidence>
<sequence>MSHRWGAPSDSAVDIAKEVVDCGLWYLAEYENNEFTLNKNPKEFTSVEEYLKKQSRFRHLTKEDIERIITERDKKWNLMRAKWNC</sequence>
<evidence type="ECO:0000256" key="1">
    <source>
        <dbReference type="ARBA" id="ARBA00023002"/>
    </source>
</evidence>
<accession>W4V1V4</accession>
<dbReference type="PANTHER" id="PTHR42897:SF2">
    <property type="entry name" value="PYRUVATE SYNTHASE SUBUNIT PORB"/>
    <property type="match status" value="1"/>
</dbReference>
<gene>
    <name evidence="2" type="ORF">JCM21531_117</name>
</gene>
<dbReference type="Gene3D" id="3.40.50.970">
    <property type="match status" value="1"/>
</dbReference>
<name>W4V1V4_9FIRM</name>
<evidence type="ECO:0000313" key="2">
    <source>
        <dbReference type="EMBL" id="GAE86793.1"/>
    </source>
</evidence>
<keyword evidence="3" id="KW-1185">Reference proteome</keyword>
<dbReference type="EMBL" id="BAVR01000001">
    <property type="protein sequence ID" value="GAE86793.1"/>
    <property type="molecule type" value="Genomic_DNA"/>
</dbReference>
<protein>
    <submittedName>
        <fullName evidence="2">Pyruvate:ferredoxin oxidoreductase</fullName>
    </submittedName>
</protein>
<keyword evidence="2" id="KW-0670">Pyruvate</keyword>
<reference evidence="2" key="1">
    <citation type="journal article" date="2014" name="Genome Announc.">
        <title>Draft Genome Sequence of Clostridium straminisolvens Strain JCM 21531T, Isolated from a Cellulose-Degrading Bacterial Community.</title>
        <authorList>
            <person name="Yuki M."/>
            <person name="Oshima K."/>
            <person name="Suda W."/>
            <person name="Sakamoto M."/>
            <person name="Kitamura K."/>
            <person name="Iida T."/>
            <person name="Hattori M."/>
            <person name="Ohkuma M."/>
        </authorList>
    </citation>
    <scope>NUCLEOTIDE SEQUENCE [LARGE SCALE GENOMIC DNA]</scope>
    <source>
        <strain evidence="2">JCM 21531</strain>
    </source>
</reference>
<dbReference type="STRING" id="1294263.JCM21531_117"/>